<comment type="caution">
    <text evidence="2">The sequence shown here is derived from an EMBL/GenBank/DDBJ whole genome shotgun (WGS) entry which is preliminary data.</text>
</comment>
<evidence type="ECO:0000313" key="2">
    <source>
        <dbReference type="EMBL" id="MBO8456695.1"/>
    </source>
</evidence>
<dbReference type="Pfam" id="PF13860">
    <property type="entry name" value="FlgD_ig"/>
    <property type="match status" value="1"/>
</dbReference>
<dbReference type="InterPro" id="IPR025965">
    <property type="entry name" value="FlgD/Vpr_Ig-like"/>
</dbReference>
<evidence type="ECO:0000259" key="1">
    <source>
        <dbReference type="Pfam" id="PF13860"/>
    </source>
</evidence>
<reference evidence="2" key="2">
    <citation type="journal article" date="2021" name="PeerJ">
        <title>Extensive microbial diversity within the chicken gut microbiome revealed by metagenomics and culture.</title>
        <authorList>
            <person name="Gilroy R."/>
            <person name="Ravi A."/>
            <person name="Getino M."/>
            <person name="Pursley I."/>
            <person name="Horton D.L."/>
            <person name="Alikhan N.F."/>
            <person name="Baker D."/>
            <person name="Gharbi K."/>
            <person name="Hall N."/>
            <person name="Watson M."/>
            <person name="Adriaenssens E.M."/>
            <person name="Foster-Nyarko E."/>
            <person name="Jarju S."/>
            <person name="Secka A."/>
            <person name="Antonio M."/>
            <person name="Oren A."/>
            <person name="Chaudhuri R.R."/>
            <person name="La Ragione R."/>
            <person name="Hildebrand F."/>
            <person name="Pallen M.J."/>
        </authorList>
    </citation>
    <scope>NUCLEOTIDE SEQUENCE</scope>
    <source>
        <strain evidence="2">10532</strain>
    </source>
</reference>
<dbReference type="Gene3D" id="2.60.40.4070">
    <property type="match status" value="1"/>
</dbReference>
<feature type="domain" description="FlgD/Vpr Ig-like" evidence="1">
    <location>
        <begin position="3"/>
        <end position="57"/>
    </location>
</feature>
<proteinExistence type="predicted"/>
<gene>
    <name evidence="2" type="ORF">IAA81_00515</name>
</gene>
<dbReference type="Proteomes" id="UP000823638">
    <property type="component" value="Unassembled WGS sequence"/>
</dbReference>
<dbReference type="AlphaFoldDB" id="A0A9D9N1G2"/>
<dbReference type="EMBL" id="JADIMM010000012">
    <property type="protein sequence ID" value="MBO8456695.1"/>
    <property type="molecule type" value="Genomic_DNA"/>
</dbReference>
<protein>
    <recommendedName>
        <fullName evidence="1">FlgD/Vpr Ig-like domain-containing protein</fullName>
    </recommendedName>
</protein>
<reference evidence="2" key="1">
    <citation type="submission" date="2020-10" db="EMBL/GenBank/DDBJ databases">
        <authorList>
            <person name="Gilroy R."/>
        </authorList>
    </citation>
    <scope>NUCLEOTIDE SEQUENCE</scope>
    <source>
        <strain evidence="2">10532</strain>
    </source>
</reference>
<evidence type="ECO:0000313" key="3">
    <source>
        <dbReference type="Proteomes" id="UP000823638"/>
    </source>
</evidence>
<sequence length="70" mass="7695">MSTSGNLTVQVFTLDGNLVKTLARTRVNEGTYTYRWDGTNGAGNPVARSLYFVKITAPGIDETRKVMVIQ</sequence>
<organism evidence="2 3">
    <name type="scientific">Candidatus Gallitreponema excrementavium</name>
    <dbReference type="NCBI Taxonomy" id="2840840"/>
    <lineage>
        <taxon>Bacteria</taxon>
        <taxon>Pseudomonadati</taxon>
        <taxon>Spirochaetota</taxon>
        <taxon>Spirochaetia</taxon>
        <taxon>Spirochaetales</taxon>
        <taxon>Candidatus Gallitreponema</taxon>
    </lineage>
</organism>
<name>A0A9D9N1G2_9SPIR</name>
<accession>A0A9D9N1G2</accession>